<organism evidence="2 3">
    <name type="scientific">Hydnomerulius pinastri MD-312</name>
    <dbReference type="NCBI Taxonomy" id="994086"/>
    <lineage>
        <taxon>Eukaryota</taxon>
        <taxon>Fungi</taxon>
        <taxon>Dikarya</taxon>
        <taxon>Basidiomycota</taxon>
        <taxon>Agaricomycotina</taxon>
        <taxon>Agaricomycetes</taxon>
        <taxon>Agaricomycetidae</taxon>
        <taxon>Boletales</taxon>
        <taxon>Boletales incertae sedis</taxon>
        <taxon>Leucogyrophana</taxon>
    </lineage>
</organism>
<feature type="region of interest" description="Disordered" evidence="1">
    <location>
        <begin position="578"/>
        <end position="606"/>
    </location>
</feature>
<gene>
    <name evidence="2" type="ORF">HYDPIDRAFT_167649</name>
</gene>
<dbReference type="Proteomes" id="UP000053820">
    <property type="component" value="Unassembled WGS sequence"/>
</dbReference>
<feature type="compositionally biased region" description="Polar residues" evidence="1">
    <location>
        <begin position="528"/>
        <end position="537"/>
    </location>
</feature>
<keyword evidence="3" id="KW-1185">Reference proteome</keyword>
<dbReference type="EMBL" id="KN839845">
    <property type="protein sequence ID" value="KIJ64870.1"/>
    <property type="molecule type" value="Genomic_DNA"/>
</dbReference>
<feature type="region of interest" description="Disordered" evidence="1">
    <location>
        <begin position="506"/>
        <end position="537"/>
    </location>
</feature>
<protein>
    <submittedName>
        <fullName evidence="2">Uncharacterized protein</fullName>
    </submittedName>
</protein>
<feature type="region of interest" description="Disordered" evidence="1">
    <location>
        <begin position="340"/>
        <end position="371"/>
    </location>
</feature>
<feature type="compositionally biased region" description="Polar residues" evidence="1">
    <location>
        <begin position="267"/>
        <end position="279"/>
    </location>
</feature>
<feature type="compositionally biased region" description="Basic and acidic residues" evidence="1">
    <location>
        <begin position="236"/>
        <end position="245"/>
    </location>
</feature>
<feature type="region of interest" description="Disordered" evidence="1">
    <location>
        <begin position="433"/>
        <end position="493"/>
    </location>
</feature>
<proteinExistence type="predicted"/>
<name>A0A0C9W1R3_9AGAM</name>
<feature type="compositionally biased region" description="Polar residues" evidence="1">
    <location>
        <begin position="16"/>
        <end position="25"/>
    </location>
</feature>
<evidence type="ECO:0000256" key="1">
    <source>
        <dbReference type="SAM" id="MobiDB-lite"/>
    </source>
</evidence>
<feature type="compositionally biased region" description="Basic residues" evidence="1">
    <location>
        <begin position="1"/>
        <end position="10"/>
    </location>
</feature>
<accession>A0A0C9W1R3</accession>
<sequence>MGLAHHRRNTVGHSAGTRNLQQGHSSIPGDWGKTWPNAMLALHSENEVSSISSSSTLFSWNHANNLKMSEYPEFNQTSPSRELRLDTSFLRPQSGGRDFLAEPLPRDRYSRHSSQTQPRVRDVTWISTSQPQIPSTHTHTPQTPRYAPPPVFQQVRAPTPVMRKSAPTITESELDAEYMTVSVDDREACNYEGHGHGFSDVAPVPIAANGKSEKKKLMGGFVSGLRRLPKVMSKSRLRDHLKSERQGSGGTAATFEAGRTALPRYQPPSSGVPETNSDDIPTVERVETPPRASSVSPPGRLANPLDGEASFESGRRARLLLSAVHEHSYEHSLRASLHAPRVRSRSNNTSISSRPFERDGEVPNAMSTPVLEPSIHSPILAEPRPSADFIKMESPIRRPPEESVASQLARVRRFFRDLNGLPWIASRDISTEYKPGRSTSRRRYSRQREPKQSSSWYTPRNNHPLDLLAGPSTTGLLPPQHSTPMHAHPQGAPPFILGSSANLLFAQPRHGGGGSTDSRSPSYEGPPSTDSHGSQPQMYAPAYVAQPLFVYPSGLPQPGGPPDSQFPRPVYMIASSSPQYLSQNDGGVGPRIFVPQPSGLRTPVLG</sequence>
<feature type="region of interest" description="Disordered" evidence="1">
    <location>
        <begin position="1"/>
        <end position="31"/>
    </location>
</feature>
<feature type="compositionally biased region" description="Low complexity" evidence="1">
    <location>
        <begin position="345"/>
        <end position="354"/>
    </location>
</feature>
<reference evidence="2 3" key="1">
    <citation type="submission" date="2014-04" db="EMBL/GenBank/DDBJ databases">
        <title>Evolutionary Origins and Diversification of the Mycorrhizal Mutualists.</title>
        <authorList>
            <consortium name="DOE Joint Genome Institute"/>
            <consortium name="Mycorrhizal Genomics Consortium"/>
            <person name="Kohler A."/>
            <person name="Kuo A."/>
            <person name="Nagy L.G."/>
            <person name="Floudas D."/>
            <person name="Copeland A."/>
            <person name="Barry K.W."/>
            <person name="Cichocki N."/>
            <person name="Veneault-Fourrey C."/>
            <person name="LaButti K."/>
            <person name="Lindquist E.A."/>
            <person name="Lipzen A."/>
            <person name="Lundell T."/>
            <person name="Morin E."/>
            <person name="Murat C."/>
            <person name="Riley R."/>
            <person name="Ohm R."/>
            <person name="Sun H."/>
            <person name="Tunlid A."/>
            <person name="Henrissat B."/>
            <person name="Grigoriev I.V."/>
            <person name="Hibbett D.S."/>
            <person name="Martin F."/>
        </authorList>
    </citation>
    <scope>NUCLEOTIDE SEQUENCE [LARGE SCALE GENOMIC DNA]</scope>
    <source>
        <strain evidence="2 3">MD-312</strain>
    </source>
</reference>
<dbReference type="AlphaFoldDB" id="A0A0C9W1R3"/>
<dbReference type="OrthoDB" id="3244156at2759"/>
<dbReference type="HOGENOM" id="CLU_042824_0_0_1"/>
<feature type="compositionally biased region" description="Polar residues" evidence="1">
    <location>
        <begin position="452"/>
        <end position="461"/>
    </location>
</feature>
<feature type="compositionally biased region" description="Polar residues" evidence="1">
    <location>
        <begin position="471"/>
        <end position="483"/>
    </location>
</feature>
<evidence type="ECO:0000313" key="3">
    <source>
        <dbReference type="Proteomes" id="UP000053820"/>
    </source>
</evidence>
<evidence type="ECO:0000313" key="2">
    <source>
        <dbReference type="EMBL" id="KIJ64870.1"/>
    </source>
</evidence>
<feature type="region of interest" description="Disordered" evidence="1">
    <location>
        <begin position="234"/>
        <end position="309"/>
    </location>
</feature>